<sequence>MDLERMDLHKKGVSDVPEFCFVTSLICTRTGIIYELACLKKRVRSTGIPRLSAFAGFKLSGWYLLRRIVEP</sequence>
<dbReference type="AlphaFoldDB" id="A0A4Y7KLK3"/>
<keyword evidence="2" id="KW-1185">Reference proteome</keyword>
<proteinExistence type="predicted"/>
<gene>
    <name evidence="1" type="ORF">C5167_048310</name>
</gene>
<protein>
    <submittedName>
        <fullName evidence="1">Uncharacterized protein</fullName>
    </submittedName>
</protein>
<accession>A0A4Y7KLK3</accession>
<organism evidence="1 2">
    <name type="scientific">Papaver somniferum</name>
    <name type="common">Opium poppy</name>
    <dbReference type="NCBI Taxonomy" id="3469"/>
    <lineage>
        <taxon>Eukaryota</taxon>
        <taxon>Viridiplantae</taxon>
        <taxon>Streptophyta</taxon>
        <taxon>Embryophyta</taxon>
        <taxon>Tracheophyta</taxon>
        <taxon>Spermatophyta</taxon>
        <taxon>Magnoliopsida</taxon>
        <taxon>Ranunculales</taxon>
        <taxon>Papaveraceae</taxon>
        <taxon>Papaveroideae</taxon>
        <taxon>Papaver</taxon>
    </lineage>
</organism>
<dbReference type="EMBL" id="CM010722">
    <property type="protein sequence ID" value="RZC72829.1"/>
    <property type="molecule type" value="Genomic_DNA"/>
</dbReference>
<reference evidence="1 2" key="1">
    <citation type="journal article" date="2018" name="Science">
        <title>The opium poppy genome and morphinan production.</title>
        <authorList>
            <person name="Guo L."/>
            <person name="Winzer T."/>
            <person name="Yang X."/>
            <person name="Li Y."/>
            <person name="Ning Z."/>
            <person name="He Z."/>
            <person name="Teodor R."/>
            <person name="Lu Y."/>
            <person name="Bowser T.A."/>
            <person name="Graham I.A."/>
            <person name="Ye K."/>
        </authorList>
    </citation>
    <scope>NUCLEOTIDE SEQUENCE [LARGE SCALE GENOMIC DNA]</scope>
    <source>
        <strain evidence="2">cv. HN1</strain>
        <tissue evidence="1">Leaves</tissue>
    </source>
</reference>
<evidence type="ECO:0000313" key="1">
    <source>
        <dbReference type="EMBL" id="RZC72829.1"/>
    </source>
</evidence>
<name>A0A4Y7KLK3_PAPSO</name>
<dbReference type="Gramene" id="RZC72829">
    <property type="protein sequence ID" value="RZC72829"/>
    <property type="gene ID" value="C5167_048310"/>
</dbReference>
<evidence type="ECO:0000313" key="2">
    <source>
        <dbReference type="Proteomes" id="UP000316621"/>
    </source>
</evidence>
<dbReference type="Proteomes" id="UP000316621">
    <property type="component" value="Chromosome 8"/>
</dbReference>